<comment type="caution">
    <text evidence="2">The sequence shown here is derived from an EMBL/GenBank/DDBJ whole genome shotgun (WGS) entry which is preliminary data.</text>
</comment>
<organism evidence="2 3">
    <name type="scientific">Methanoculleus frigidifontis</name>
    <dbReference type="NCBI Taxonomy" id="2584085"/>
    <lineage>
        <taxon>Archaea</taxon>
        <taxon>Methanobacteriati</taxon>
        <taxon>Methanobacteriota</taxon>
        <taxon>Stenosarchaea group</taxon>
        <taxon>Methanomicrobia</taxon>
        <taxon>Methanomicrobiales</taxon>
        <taxon>Methanomicrobiaceae</taxon>
        <taxon>Methanoculleus</taxon>
    </lineage>
</organism>
<dbReference type="InterPro" id="IPR024981">
    <property type="entry name" value="DUF3887"/>
</dbReference>
<evidence type="ECO:0000259" key="1">
    <source>
        <dbReference type="Pfam" id="PF13026"/>
    </source>
</evidence>
<keyword evidence="3" id="KW-1185">Reference proteome</keyword>
<feature type="domain" description="DUF3887" evidence="1">
    <location>
        <begin position="46"/>
        <end position="129"/>
    </location>
</feature>
<dbReference type="Pfam" id="PF13026">
    <property type="entry name" value="DUF3887"/>
    <property type="match status" value="1"/>
</dbReference>
<name>A0ABT8MAZ5_9EURY</name>
<dbReference type="Gene3D" id="3.10.450.590">
    <property type="match status" value="1"/>
</dbReference>
<protein>
    <submittedName>
        <fullName evidence="2">DUF3887 domain-containing protein</fullName>
    </submittedName>
</protein>
<dbReference type="RefSeq" id="WP_301664248.1">
    <property type="nucleotide sequence ID" value="NZ_VCYH01000005.1"/>
</dbReference>
<sequence>MNLSPVHLLAALAILAGVCISGCTGQDTVITGEERTAVLAYADPIADTLLQGFSENNYTLYSRDFGPEMKKSLDEAAFSQNREFVVSRIGLYESRGEPVVTERSEYVAVNYPAAFEREDGVNVRLVFRKGDEEHLLSGLWFTSPALQG</sequence>
<reference evidence="2" key="1">
    <citation type="submission" date="2019-05" db="EMBL/GenBank/DDBJ databases">
        <title>Methanoculleus sp. FWC-SCC1, a methanogenic archaeon isolated from deep marine cold seep.</title>
        <authorList>
            <person name="Chen Y.-W."/>
            <person name="Chen S.-C."/>
            <person name="Teng N.-H."/>
            <person name="Lai M.-C."/>
        </authorList>
    </citation>
    <scope>NUCLEOTIDE SEQUENCE</scope>
    <source>
        <strain evidence="2">FWC-SCC1</strain>
    </source>
</reference>
<evidence type="ECO:0000313" key="2">
    <source>
        <dbReference type="EMBL" id="MDN7025106.1"/>
    </source>
</evidence>
<proteinExistence type="predicted"/>
<gene>
    <name evidence="2" type="ORF">FGU65_09430</name>
</gene>
<dbReference type="Proteomes" id="UP001168338">
    <property type="component" value="Unassembled WGS sequence"/>
</dbReference>
<evidence type="ECO:0000313" key="3">
    <source>
        <dbReference type="Proteomes" id="UP001168338"/>
    </source>
</evidence>
<dbReference type="EMBL" id="VCYH01000005">
    <property type="protein sequence ID" value="MDN7025106.1"/>
    <property type="molecule type" value="Genomic_DNA"/>
</dbReference>
<accession>A0ABT8MAZ5</accession>